<dbReference type="Gene3D" id="3.20.20.140">
    <property type="entry name" value="Metal-dependent hydrolases"/>
    <property type="match status" value="1"/>
</dbReference>
<protein>
    <submittedName>
        <fullName evidence="2">Imidazolonepropionase</fullName>
    </submittedName>
</protein>
<evidence type="ECO:0000259" key="1">
    <source>
        <dbReference type="Pfam" id="PF01979"/>
    </source>
</evidence>
<evidence type="ECO:0000313" key="3">
    <source>
        <dbReference type="Proteomes" id="UP000198521"/>
    </source>
</evidence>
<proteinExistence type="predicted"/>
<dbReference type="InterPro" id="IPR051781">
    <property type="entry name" value="Metallo-dep_Hydrolase"/>
</dbReference>
<evidence type="ECO:0000313" key="2">
    <source>
        <dbReference type="EMBL" id="SEL79037.1"/>
    </source>
</evidence>
<dbReference type="PANTHER" id="PTHR43135:SF3">
    <property type="entry name" value="ALPHA-D-RIBOSE 1-METHYLPHOSPHONATE 5-TRIPHOSPHATE DIPHOSPHATASE"/>
    <property type="match status" value="1"/>
</dbReference>
<organism evidence="2 3">
    <name type="scientific">Aquimarina amphilecti</name>
    <dbReference type="NCBI Taxonomy" id="1038014"/>
    <lineage>
        <taxon>Bacteria</taxon>
        <taxon>Pseudomonadati</taxon>
        <taxon>Bacteroidota</taxon>
        <taxon>Flavobacteriia</taxon>
        <taxon>Flavobacteriales</taxon>
        <taxon>Flavobacteriaceae</taxon>
        <taxon>Aquimarina</taxon>
    </lineage>
</organism>
<name>A0A1H7T5G8_AQUAM</name>
<dbReference type="Gene3D" id="2.30.40.10">
    <property type="entry name" value="Urease, subunit C, domain 1"/>
    <property type="match status" value="1"/>
</dbReference>
<dbReference type="GO" id="GO:0016810">
    <property type="term" value="F:hydrolase activity, acting on carbon-nitrogen (but not peptide) bonds"/>
    <property type="evidence" value="ECO:0007669"/>
    <property type="project" value="InterPro"/>
</dbReference>
<dbReference type="InterPro" id="IPR032466">
    <property type="entry name" value="Metal_Hydrolase"/>
</dbReference>
<reference evidence="2 3" key="1">
    <citation type="submission" date="2016-10" db="EMBL/GenBank/DDBJ databases">
        <authorList>
            <person name="de Groot N.N."/>
        </authorList>
    </citation>
    <scope>NUCLEOTIDE SEQUENCE [LARGE SCALE GENOMIC DNA]</scope>
    <source>
        <strain evidence="2 3">DSM 25232</strain>
    </source>
</reference>
<dbReference type="PANTHER" id="PTHR43135">
    <property type="entry name" value="ALPHA-D-RIBOSE 1-METHYLPHOSPHONATE 5-TRIPHOSPHATE DIPHOSPHATASE"/>
    <property type="match status" value="1"/>
</dbReference>
<dbReference type="SUPFAM" id="SSF51338">
    <property type="entry name" value="Composite domain of metallo-dependent hydrolases"/>
    <property type="match status" value="1"/>
</dbReference>
<keyword evidence="3" id="KW-1185">Reference proteome</keyword>
<dbReference type="InterPro" id="IPR011059">
    <property type="entry name" value="Metal-dep_hydrolase_composite"/>
</dbReference>
<dbReference type="STRING" id="1038014.SAMN04487910_3262"/>
<sequence>MSKLIKSRSDAGFFFSVSFSIFRETQLIMKRIFIILSLVYCSAFGQQKLVKALVGGTLIDGFGATPIKNSVIIIENDKIKAIGTIETLEVPTNAQVISTEGMSVLPGLWDMHVHTMINGHADYKYWDKTYPPLLENVIMPSSAEQLLMAGVTSARDLGGPLKESISVRDRINEGEIPGATLYVSGPFIQKKPYPGTEAFRWGINGVEDAKKKIKKLADAGVDCIKLIDQDQMTATELKAVVETAHKYNLKVVAHGHRPQEIRAGLTANVDCFEHTGLSSAPRYPDDVMEAIKERTAQMNLGPLFWCPTVEGLYNYEYVRDNGEHLDNDSWHRGLHDTIVTDIKNSFTHKDRLPYFQLTPLRKPTLETKIKQLMEAGVVLMIGTDSGIPMKFHSQSTWNELDVWVNEFGIDPMYAIKAATYWPSVWMGVSDKVGTITEGKFADIIAVKGDVLRHVNLLQDVDMVIKHGKRYK</sequence>
<accession>A0A1H7T5G8</accession>
<dbReference type="InterPro" id="IPR006680">
    <property type="entry name" value="Amidohydro-rel"/>
</dbReference>
<dbReference type="SUPFAM" id="SSF51556">
    <property type="entry name" value="Metallo-dependent hydrolases"/>
    <property type="match status" value="1"/>
</dbReference>
<dbReference type="Proteomes" id="UP000198521">
    <property type="component" value="Unassembled WGS sequence"/>
</dbReference>
<dbReference type="EMBL" id="FOAB01000006">
    <property type="protein sequence ID" value="SEL79037.1"/>
    <property type="molecule type" value="Genomic_DNA"/>
</dbReference>
<feature type="domain" description="Amidohydrolase-related" evidence="1">
    <location>
        <begin position="104"/>
        <end position="468"/>
    </location>
</feature>
<gene>
    <name evidence="2" type="ORF">SAMN04487910_3262</name>
</gene>
<dbReference type="Pfam" id="PF01979">
    <property type="entry name" value="Amidohydro_1"/>
    <property type="match status" value="1"/>
</dbReference>
<dbReference type="AlphaFoldDB" id="A0A1H7T5G8"/>